<keyword evidence="3" id="KW-0411">Iron-sulfur</keyword>
<dbReference type="InterPro" id="IPR017900">
    <property type="entry name" value="4Fe4S_Fe_S_CS"/>
</dbReference>
<dbReference type="Proteomes" id="UP000198635">
    <property type="component" value="Unassembled WGS sequence"/>
</dbReference>
<proteinExistence type="predicted"/>
<dbReference type="PANTHER" id="PTHR43034">
    <property type="entry name" value="ION-TRANSLOCATING OXIDOREDUCTASE COMPLEX SUBUNIT C"/>
    <property type="match status" value="1"/>
</dbReference>
<dbReference type="AlphaFoldDB" id="A0A1I3TBF0"/>
<keyword evidence="2" id="KW-0408">Iron</keyword>
<feature type="domain" description="4Fe-4S ferredoxin-type" evidence="4">
    <location>
        <begin position="309"/>
        <end position="329"/>
    </location>
</feature>
<name>A0A1I3TBF0_9BACT</name>
<reference evidence="6" key="1">
    <citation type="submission" date="2016-10" db="EMBL/GenBank/DDBJ databases">
        <authorList>
            <person name="Varghese N."/>
            <person name="Submissions S."/>
        </authorList>
    </citation>
    <scope>NUCLEOTIDE SEQUENCE [LARGE SCALE GENOMIC DNA]</scope>
    <source>
        <strain evidence="6">DSM 5918</strain>
    </source>
</reference>
<feature type="domain" description="4Fe-4S ferredoxin-type" evidence="4">
    <location>
        <begin position="348"/>
        <end position="377"/>
    </location>
</feature>
<accession>A0A1I3TBF0</accession>
<evidence type="ECO:0000313" key="6">
    <source>
        <dbReference type="Proteomes" id="UP000198635"/>
    </source>
</evidence>
<evidence type="ECO:0000259" key="4">
    <source>
        <dbReference type="PROSITE" id="PS51379"/>
    </source>
</evidence>
<dbReference type="SUPFAM" id="SSF46548">
    <property type="entry name" value="alpha-helical ferredoxin"/>
    <property type="match status" value="1"/>
</dbReference>
<evidence type="ECO:0000256" key="2">
    <source>
        <dbReference type="ARBA" id="ARBA00023004"/>
    </source>
</evidence>
<dbReference type="Gene3D" id="3.30.70.20">
    <property type="match status" value="1"/>
</dbReference>
<dbReference type="PROSITE" id="PS00198">
    <property type="entry name" value="4FE4S_FER_1"/>
    <property type="match status" value="2"/>
</dbReference>
<protein>
    <submittedName>
        <fullName evidence="5">Electron transport complex protein RnfC</fullName>
    </submittedName>
</protein>
<dbReference type="GO" id="GO:0009055">
    <property type="term" value="F:electron transfer activity"/>
    <property type="evidence" value="ECO:0007669"/>
    <property type="project" value="InterPro"/>
</dbReference>
<keyword evidence="6" id="KW-1185">Reference proteome</keyword>
<keyword evidence="1" id="KW-0479">Metal-binding</keyword>
<evidence type="ECO:0000313" key="5">
    <source>
        <dbReference type="EMBL" id="SFJ66817.1"/>
    </source>
</evidence>
<dbReference type="EMBL" id="FORX01000005">
    <property type="protein sequence ID" value="SFJ66817.1"/>
    <property type="molecule type" value="Genomic_DNA"/>
</dbReference>
<organism evidence="5 6">
    <name type="scientific">Desulfomicrobium apsheronum</name>
    <dbReference type="NCBI Taxonomy" id="52560"/>
    <lineage>
        <taxon>Bacteria</taxon>
        <taxon>Pseudomonadati</taxon>
        <taxon>Thermodesulfobacteriota</taxon>
        <taxon>Desulfovibrionia</taxon>
        <taxon>Desulfovibrionales</taxon>
        <taxon>Desulfomicrobiaceae</taxon>
        <taxon>Desulfomicrobium</taxon>
    </lineage>
</organism>
<dbReference type="PANTHER" id="PTHR43034:SF2">
    <property type="entry name" value="ION-TRANSLOCATING OXIDOREDUCTASE COMPLEX SUBUNIT C"/>
    <property type="match status" value="1"/>
</dbReference>
<dbReference type="RefSeq" id="WP_177193062.1">
    <property type="nucleotide sequence ID" value="NZ_FORX01000005.1"/>
</dbReference>
<dbReference type="GO" id="GO:0046872">
    <property type="term" value="F:metal ion binding"/>
    <property type="evidence" value="ECO:0007669"/>
    <property type="project" value="UniProtKB-KW"/>
</dbReference>
<dbReference type="GO" id="GO:0051539">
    <property type="term" value="F:4 iron, 4 sulfur cluster binding"/>
    <property type="evidence" value="ECO:0007669"/>
    <property type="project" value="InterPro"/>
</dbReference>
<dbReference type="STRING" id="52560.SAMN04488082_105115"/>
<evidence type="ECO:0000256" key="1">
    <source>
        <dbReference type="ARBA" id="ARBA00022723"/>
    </source>
</evidence>
<sequence>MMKLRLNTSVEVTGSLQDAPVSSVVRIPIQKKHKPVVKKKQIVGRGQVIAENPTKSAYSLGFVHSSIDGIVEEVLADAIVIGPIPAPKEGEEAVAPPVTELCAELDTLENEELSRKLLELGVDTSRFHASRALIINGLNPEPGVLVSEQLVKDAQETLKIGLQTLERAIKPGTVKLVVAKGKQISLHGCTTVHASDVYPATIDPLVVYAATGSERPDNVDVISISDLFQVGRVAQTKLPLMEAVVSVGDNVYLVPIGMPVQNLLDHAGVQYGSEWKIALNGPMRGTPIFNLAMGIPEKCTAISLIREDACPQVQPNPCINCGECVFVCPARIHPGMLSCNAEFGFYDEARYKNVEACLECGMCTFVCPATRPVMQYILLAKHSLAGKDELVSTCRLQD</sequence>
<dbReference type="GO" id="GO:0016020">
    <property type="term" value="C:membrane"/>
    <property type="evidence" value="ECO:0007669"/>
    <property type="project" value="InterPro"/>
</dbReference>
<evidence type="ECO:0000256" key="3">
    <source>
        <dbReference type="ARBA" id="ARBA00023014"/>
    </source>
</evidence>
<dbReference type="InterPro" id="IPR017896">
    <property type="entry name" value="4Fe4S_Fe-S-bd"/>
</dbReference>
<gene>
    <name evidence="5" type="ORF">SAMN04488082_105115</name>
</gene>
<dbReference type="Pfam" id="PF13237">
    <property type="entry name" value="Fer4_10"/>
    <property type="match status" value="1"/>
</dbReference>
<dbReference type="InterPro" id="IPR010208">
    <property type="entry name" value="Ion_transpt_RnfC/RsxC"/>
</dbReference>
<dbReference type="PROSITE" id="PS51379">
    <property type="entry name" value="4FE4S_FER_2"/>
    <property type="match status" value="2"/>
</dbReference>